<protein>
    <submittedName>
        <fullName evidence="1">Uncharacterized protein</fullName>
    </submittedName>
</protein>
<comment type="caution">
    <text evidence="1">The sequence shown here is derived from an EMBL/GenBank/DDBJ whole genome shotgun (WGS) entry which is preliminary data.</text>
</comment>
<reference evidence="1 2" key="2">
    <citation type="journal article" date="2022" name="Mol. Ecol. Resour.">
        <title>The genomes of chicory, endive, great burdock and yacon provide insights into Asteraceae paleo-polyploidization history and plant inulin production.</title>
        <authorList>
            <person name="Fan W."/>
            <person name="Wang S."/>
            <person name="Wang H."/>
            <person name="Wang A."/>
            <person name="Jiang F."/>
            <person name="Liu H."/>
            <person name="Zhao H."/>
            <person name="Xu D."/>
            <person name="Zhang Y."/>
        </authorList>
    </citation>
    <scope>NUCLEOTIDE SEQUENCE [LARGE SCALE GENOMIC DNA]</scope>
    <source>
        <strain evidence="2">cv. Yunnan</strain>
        <tissue evidence="1">Leaves</tissue>
    </source>
</reference>
<name>A0ACB9D7P2_9ASTR</name>
<sequence>MHIRIGLISGAKPDAEVLNDNSFDSNPVEFWKLWVLFKGSIIMPMEKNDHAPGEAQPCLEFGKHDHAPGEAQPSLEFGKHGRACGEARPCLDV</sequence>
<reference evidence="2" key="1">
    <citation type="journal article" date="2022" name="Mol. Ecol. Resour.">
        <title>The genomes of chicory, endive, great burdock and yacon provide insights into Asteraceae palaeo-polyploidization history and plant inulin production.</title>
        <authorList>
            <person name="Fan W."/>
            <person name="Wang S."/>
            <person name="Wang H."/>
            <person name="Wang A."/>
            <person name="Jiang F."/>
            <person name="Liu H."/>
            <person name="Zhao H."/>
            <person name="Xu D."/>
            <person name="Zhang Y."/>
        </authorList>
    </citation>
    <scope>NUCLEOTIDE SEQUENCE [LARGE SCALE GENOMIC DNA]</scope>
    <source>
        <strain evidence="2">cv. Yunnan</strain>
    </source>
</reference>
<proteinExistence type="predicted"/>
<keyword evidence="2" id="KW-1185">Reference proteome</keyword>
<dbReference type="EMBL" id="CM042037">
    <property type="protein sequence ID" value="KAI3742491.1"/>
    <property type="molecule type" value="Genomic_DNA"/>
</dbReference>
<gene>
    <name evidence="1" type="ORF">L1987_60175</name>
</gene>
<organism evidence="1 2">
    <name type="scientific">Smallanthus sonchifolius</name>
    <dbReference type="NCBI Taxonomy" id="185202"/>
    <lineage>
        <taxon>Eukaryota</taxon>
        <taxon>Viridiplantae</taxon>
        <taxon>Streptophyta</taxon>
        <taxon>Embryophyta</taxon>
        <taxon>Tracheophyta</taxon>
        <taxon>Spermatophyta</taxon>
        <taxon>Magnoliopsida</taxon>
        <taxon>eudicotyledons</taxon>
        <taxon>Gunneridae</taxon>
        <taxon>Pentapetalae</taxon>
        <taxon>asterids</taxon>
        <taxon>campanulids</taxon>
        <taxon>Asterales</taxon>
        <taxon>Asteraceae</taxon>
        <taxon>Asteroideae</taxon>
        <taxon>Heliantheae alliance</taxon>
        <taxon>Millerieae</taxon>
        <taxon>Smallanthus</taxon>
    </lineage>
</organism>
<accession>A0ACB9D7P2</accession>
<evidence type="ECO:0000313" key="1">
    <source>
        <dbReference type="EMBL" id="KAI3742491.1"/>
    </source>
</evidence>
<evidence type="ECO:0000313" key="2">
    <source>
        <dbReference type="Proteomes" id="UP001056120"/>
    </source>
</evidence>
<dbReference type="Proteomes" id="UP001056120">
    <property type="component" value="Linkage Group LG20"/>
</dbReference>